<reference evidence="1" key="1">
    <citation type="journal article" date="2014" name="Front. Microbiol.">
        <title>High frequency of phylogenetically diverse reductive dehalogenase-homologous genes in deep subseafloor sedimentary metagenomes.</title>
        <authorList>
            <person name="Kawai M."/>
            <person name="Futagami T."/>
            <person name="Toyoda A."/>
            <person name="Takaki Y."/>
            <person name="Nishi S."/>
            <person name="Hori S."/>
            <person name="Arai W."/>
            <person name="Tsubouchi T."/>
            <person name="Morono Y."/>
            <person name="Uchiyama I."/>
            <person name="Ito T."/>
            <person name="Fujiyama A."/>
            <person name="Inagaki F."/>
            <person name="Takami H."/>
        </authorList>
    </citation>
    <scope>NUCLEOTIDE SEQUENCE</scope>
    <source>
        <strain evidence="1">Expedition CK06-06</strain>
    </source>
</reference>
<evidence type="ECO:0000313" key="1">
    <source>
        <dbReference type="EMBL" id="GAG98124.1"/>
    </source>
</evidence>
<proteinExistence type="predicted"/>
<dbReference type="EMBL" id="BART01027856">
    <property type="protein sequence ID" value="GAG98124.1"/>
    <property type="molecule type" value="Genomic_DNA"/>
</dbReference>
<gene>
    <name evidence="1" type="ORF">S01H4_49267</name>
</gene>
<feature type="non-terminal residue" evidence="1">
    <location>
        <position position="1"/>
    </location>
</feature>
<name>X1BQT5_9ZZZZ</name>
<sequence length="141" mass="15762">HKEEIRSIGWCKKMMGGFIEIKQIKNDKRKKQVKEAAKTIGKGASSILKTIGKGVKKLADDIQERQKPENQLKRLKTQKELLAAKADVMKEQEKINKLKPKVDSSTGLGGFVDNANKNMNELFGDNIFNNKGKKNNGGILL</sequence>
<organism evidence="1">
    <name type="scientific">marine sediment metagenome</name>
    <dbReference type="NCBI Taxonomy" id="412755"/>
    <lineage>
        <taxon>unclassified sequences</taxon>
        <taxon>metagenomes</taxon>
        <taxon>ecological metagenomes</taxon>
    </lineage>
</organism>
<dbReference type="AlphaFoldDB" id="X1BQT5"/>
<protein>
    <submittedName>
        <fullName evidence="1">Uncharacterized protein</fullName>
    </submittedName>
</protein>
<comment type="caution">
    <text evidence="1">The sequence shown here is derived from an EMBL/GenBank/DDBJ whole genome shotgun (WGS) entry which is preliminary data.</text>
</comment>
<accession>X1BQT5</accession>